<dbReference type="EMBL" id="NKHG01000084">
    <property type="protein sequence ID" value="PCK20725.1"/>
    <property type="molecule type" value="Genomic_DNA"/>
</dbReference>
<dbReference type="InterPro" id="IPR022385">
    <property type="entry name" value="Rhs_assc_core"/>
</dbReference>
<dbReference type="PANTHER" id="PTHR32305:SF17">
    <property type="entry name" value="TRNA NUCLEASE WAPA"/>
    <property type="match status" value="1"/>
</dbReference>
<comment type="caution">
    <text evidence="3">The sequence shown here is derived from an EMBL/GenBank/DDBJ whole genome shotgun (WGS) entry which is preliminary data.</text>
</comment>
<evidence type="ECO:0000259" key="2">
    <source>
        <dbReference type="Pfam" id="PF25023"/>
    </source>
</evidence>
<dbReference type="InterPro" id="IPR056823">
    <property type="entry name" value="TEN-like_YD-shell"/>
</dbReference>
<keyword evidence="1" id="KW-0677">Repeat</keyword>
<dbReference type="InterPro" id="IPR050708">
    <property type="entry name" value="T6SS_VgrG/RHS"/>
</dbReference>
<dbReference type="PANTHER" id="PTHR32305">
    <property type="match status" value="1"/>
</dbReference>
<reference evidence="3 4" key="1">
    <citation type="submission" date="2017-06" db="EMBL/GenBank/DDBJ databases">
        <title>Draft Genome Sequence of Bacillus sp Strain 36R Isolated from saline sediment at Atanasia, Sonora, Mexico.</title>
        <authorList>
            <person name="Sanchez Diaz R."/>
            <person name="Quiroz Macias M.E."/>
            <person name="Ibarra Gamez J.C."/>
            <person name="Enciso Ibarra J."/>
            <person name="Gomez Gil B."/>
            <person name="Galaviz Silva L."/>
        </authorList>
    </citation>
    <scope>NUCLEOTIDE SEQUENCE [LARGE SCALE GENOMIC DNA]</scope>
    <source>
        <strain evidence="3 4">36R_ATNSAL</strain>
    </source>
</reference>
<feature type="domain" description="Teneurin-like YD-shell" evidence="2">
    <location>
        <begin position="15"/>
        <end position="137"/>
    </location>
</feature>
<evidence type="ECO:0000256" key="1">
    <source>
        <dbReference type="ARBA" id="ARBA00022737"/>
    </source>
</evidence>
<evidence type="ECO:0000313" key="3">
    <source>
        <dbReference type="EMBL" id="PCK20725.1"/>
    </source>
</evidence>
<dbReference type="Pfam" id="PF25023">
    <property type="entry name" value="TEN_YD-shell"/>
    <property type="match status" value="1"/>
</dbReference>
<proteinExistence type="predicted"/>
<name>A0A2A5ITS7_BACPU</name>
<dbReference type="AlphaFoldDB" id="A0A2A5ITS7"/>
<evidence type="ECO:0000313" key="4">
    <source>
        <dbReference type="Proteomes" id="UP000228754"/>
    </source>
</evidence>
<dbReference type="Proteomes" id="UP000228754">
    <property type="component" value="Unassembled WGS sequence"/>
</dbReference>
<protein>
    <recommendedName>
        <fullName evidence="2">Teneurin-like YD-shell domain-containing protein</fullName>
    </recommendedName>
</protein>
<sequence length="240" mass="27255">MYFYDSDSLNVYTFTKAYTYGESGQLLAFTQNEKKYFYHYNAHGDVIAITNSAGKIVAEYEYDTWGTPTKVKEDEEVKGNPYRYAGYRFDEETGVYYLIARYYEPKNGVFLSPDPDPRSDGDSLDQNGYTYANNNPVMNVGPDGHWVWFVVNAGFAVYDGYKAYKSGKGWKGAAVAAASNFGPGKIFKGANRVYKAVKSYKLIKKSKGKRYKGKIKVKYMLHLVNHPALRMVKRIAAYTT</sequence>
<dbReference type="NCBIfam" id="TIGR03696">
    <property type="entry name" value="Rhs_assc_core"/>
    <property type="match status" value="1"/>
</dbReference>
<organism evidence="3 4">
    <name type="scientific">Bacillus pumilus</name>
    <name type="common">Bacillus mesentericus</name>
    <dbReference type="NCBI Taxonomy" id="1408"/>
    <lineage>
        <taxon>Bacteria</taxon>
        <taxon>Bacillati</taxon>
        <taxon>Bacillota</taxon>
        <taxon>Bacilli</taxon>
        <taxon>Bacillales</taxon>
        <taxon>Bacillaceae</taxon>
        <taxon>Bacillus</taxon>
    </lineage>
</organism>
<gene>
    <name evidence="3" type="ORF">CEY02_11810</name>
</gene>
<accession>A0A2A5ITS7</accession>
<dbReference type="Gene3D" id="2.180.10.10">
    <property type="entry name" value="RHS repeat-associated core"/>
    <property type="match status" value="1"/>
</dbReference>